<accession>A0A9D3VR97</accession>
<dbReference type="AlphaFoldDB" id="A0A9D3VR97"/>
<evidence type="ECO:0000313" key="2">
    <source>
        <dbReference type="Proteomes" id="UP000828251"/>
    </source>
</evidence>
<evidence type="ECO:0000313" key="1">
    <source>
        <dbReference type="EMBL" id="KAH1091498.1"/>
    </source>
</evidence>
<protein>
    <submittedName>
        <fullName evidence="1">Uncharacterized protein</fullName>
    </submittedName>
</protein>
<reference evidence="1 2" key="1">
    <citation type="journal article" date="2021" name="Plant Biotechnol. J.">
        <title>Multi-omics assisted identification of the key and species-specific regulatory components of drought-tolerant mechanisms in Gossypium stocksii.</title>
        <authorList>
            <person name="Yu D."/>
            <person name="Ke L."/>
            <person name="Zhang D."/>
            <person name="Wu Y."/>
            <person name="Sun Y."/>
            <person name="Mei J."/>
            <person name="Sun J."/>
            <person name="Sun Y."/>
        </authorList>
    </citation>
    <scope>NUCLEOTIDE SEQUENCE [LARGE SCALE GENOMIC DNA]</scope>
    <source>
        <strain evidence="2">cv. E1</strain>
        <tissue evidence="1">Leaf</tissue>
    </source>
</reference>
<name>A0A9D3VR97_9ROSI</name>
<proteinExistence type="predicted"/>
<dbReference type="Proteomes" id="UP000828251">
    <property type="component" value="Unassembled WGS sequence"/>
</dbReference>
<keyword evidence="2" id="KW-1185">Reference proteome</keyword>
<gene>
    <name evidence="1" type="ORF">J1N35_018755</name>
</gene>
<sequence length="150" mass="16765">MQAKLPLARIYFPYRSDVETHQVLCRNIEGNISSSGYLQGCVATSSSCVATSKAVLEFFYFAPYVATSYALCCNTATSIELKHLLVASCMLIKYISSPLGLIWPLRTATVSDSCPDKNQNCVSCPFWYNQPVRTRQDNFDERTLVLLGRT</sequence>
<organism evidence="1 2">
    <name type="scientific">Gossypium stocksii</name>
    <dbReference type="NCBI Taxonomy" id="47602"/>
    <lineage>
        <taxon>Eukaryota</taxon>
        <taxon>Viridiplantae</taxon>
        <taxon>Streptophyta</taxon>
        <taxon>Embryophyta</taxon>
        <taxon>Tracheophyta</taxon>
        <taxon>Spermatophyta</taxon>
        <taxon>Magnoliopsida</taxon>
        <taxon>eudicotyledons</taxon>
        <taxon>Gunneridae</taxon>
        <taxon>Pentapetalae</taxon>
        <taxon>rosids</taxon>
        <taxon>malvids</taxon>
        <taxon>Malvales</taxon>
        <taxon>Malvaceae</taxon>
        <taxon>Malvoideae</taxon>
        <taxon>Gossypium</taxon>
    </lineage>
</organism>
<dbReference type="EMBL" id="JAIQCV010000006">
    <property type="protein sequence ID" value="KAH1091498.1"/>
    <property type="molecule type" value="Genomic_DNA"/>
</dbReference>
<comment type="caution">
    <text evidence="1">The sequence shown here is derived from an EMBL/GenBank/DDBJ whole genome shotgun (WGS) entry which is preliminary data.</text>
</comment>